<evidence type="ECO:0000313" key="2">
    <source>
        <dbReference type="EMBL" id="GAA4652779.1"/>
    </source>
</evidence>
<organism evidence="2 3">
    <name type="scientific">Kistimonas scapharcae</name>
    <dbReference type="NCBI Taxonomy" id="1036133"/>
    <lineage>
        <taxon>Bacteria</taxon>
        <taxon>Pseudomonadati</taxon>
        <taxon>Pseudomonadota</taxon>
        <taxon>Gammaproteobacteria</taxon>
        <taxon>Oceanospirillales</taxon>
        <taxon>Endozoicomonadaceae</taxon>
        <taxon>Kistimonas</taxon>
    </lineage>
</organism>
<dbReference type="EMBL" id="BAABFL010000481">
    <property type="protein sequence ID" value="GAA4652779.1"/>
    <property type="molecule type" value="Genomic_DNA"/>
</dbReference>
<feature type="region of interest" description="Disordered" evidence="1">
    <location>
        <begin position="597"/>
        <end position="616"/>
    </location>
</feature>
<feature type="compositionally biased region" description="Low complexity" evidence="1">
    <location>
        <begin position="604"/>
        <end position="616"/>
    </location>
</feature>
<accession>A0ABP8V9Z7</accession>
<reference evidence="3" key="1">
    <citation type="journal article" date="2019" name="Int. J. Syst. Evol. Microbiol.">
        <title>The Global Catalogue of Microorganisms (GCM) 10K type strain sequencing project: providing services to taxonomists for standard genome sequencing and annotation.</title>
        <authorList>
            <consortium name="The Broad Institute Genomics Platform"/>
            <consortium name="The Broad Institute Genome Sequencing Center for Infectious Disease"/>
            <person name="Wu L."/>
            <person name="Ma J."/>
        </authorList>
    </citation>
    <scope>NUCLEOTIDE SEQUENCE [LARGE SCALE GENOMIC DNA]</scope>
    <source>
        <strain evidence="3">JCM 17805</strain>
    </source>
</reference>
<evidence type="ECO:0000256" key="1">
    <source>
        <dbReference type="SAM" id="MobiDB-lite"/>
    </source>
</evidence>
<protein>
    <submittedName>
        <fullName evidence="2">Uncharacterized protein</fullName>
    </submittedName>
</protein>
<keyword evidence="3" id="KW-1185">Reference proteome</keyword>
<gene>
    <name evidence="2" type="ORF">GCM10023116_50630</name>
</gene>
<evidence type="ECO:0000313" key="3">
    <source>
        <dbReference type="Proteomes" id="UP001500604"/>
    </source>
</evidence>
<dbReference type="RefSeq" id="WP_345199414.1">
    <property type="nucleotide sequence ID" value="NZ_BAABFL010000481.1"/>
</dbReference>
<sequence>MKALFIGLFFLLSGFSGVVLAEAMFDIQIETEGDLVKGDKGLLKLAITNRSVEAADIVLRITQTDGQVLLDKQSCPLVRPKQTCRATIAVTPANAGDQRFIVEALGFDAKYLCGKTVRLFTVYDTERFKSVYLSGQKSEFARAWALVHGLGNTEDAALYINRHDGEPLIEERDGRTVMLSQSLSDADDLSQQVNAVLARELEGFSGKIHLYIQSSMVADAHQVVIDSVLAARLASVTVFPVDVSMLHYDAVHIQKVAAFAGDLYVKGTETVKVMLWDTIDQNALMTGALSQLGRLRDHGIVFDNFSFLNKGYNIAALGVKDLLLSGGLYAQLIPESAMSDGVFNASTKYKADKNNLLFLGYHGYSDPYSDAWYEFLPKKQIDVLQSLNSKYDASQYNPIYQSAPDDVEIQAWLSANGTISYFKPSFPLVLWIALNEGAVTYQHNHQQHTVYFPTLPIRILSSDNDLLYNLNVDQIDAILGYSPVDSQEYEQDFMAYTTFLQMVGRTPEHIPFFQFSQWITGGQDESIDLINEVDTESVSIPSEPDSLEVEASDSDAHLEVAGSENLSVDEMHEVIADVGQDLELSSGLVVVEGEEEKTDKSVITTDEASTAEQEQESALEYAVVSGDEAIPEEGIIAADQVSISDQDQEPLHQETANIDVEKFVESVIVDESVAAQLKPDDEGMPDNEQIKSPLEPQEMADENAIVDEKISDNYSQVNEAQPGSSLGGPLTGNAAIVPADESAVTSDKPLYYMDNLVAGFSQEAFAVQASGGKVTLCVKEQPECIDGMVQGCQLILLFACCDGVCLCPDAGKDAVQQPCLWSMPLVLQTTKP</sequence>
<proteinExistence type="predicted"/>
<dbReference type="Proteomes" id="UP001500604">
    <property type="component" value="Unassembled WGS sequence"/>
</dbReference>
<name>A0ABP8V9Z7_9GAMM</name>
<comment type="caution">
    <text evidence="2">The sequence shown here is derived from an EMBL/GenBank/DDBJ whole genome shotgun (WGS) entry which is preliminary data.</text>
</comment>